<organism evidence="1 2">
    <name type="scientific">Olpidium bornovanus</name>
    <dbReference type="NCBI Taxonomy" id="278681"/>
    <lineage>
        <taxon>Eukaryota</taxon>
        <taxon>Fungi</taxon>
        <taxon>Fungi incertae sedis</taxon>
        <taxon>Olpidiomycota</taxon>
        <taxon>Olpidiomycotina</taxon>
        <taxon>Olpidiomycetes</taxon>
        <taxon>Olpidiales</taxon>
        <taxon>Olpidiaceae</taxon>
        <taxon>Olpidium</taxon>
    </lineage>
</organism>
<accession>A0A8H7ZXV2</accession>
<dbReference type="Proteomes" id="UP000673691">
    <property type="component" value="Unassembled WGS sequence"/>
</dbReference>
<dbReference type="Gene3D" id="3.40.50.720">
    <property type="entry name" value="NAD(P)-binding Rossmann-like Domain"/>
    <property type="match status" value="1"/>
</dbReference>
<dbReference type="AlphaFoldDB" id="A0A8H7ZXV2"/>
<protein>
    <submittedName>
        <fullName evidence="1">Uncharacterized protein</fullName>
    </submittedName>
</protein>
<evidence type="ECO:0000313" key="1">
    <source>
        <dbReference type="EMBL" id="KAG5461385.1"/>
    </source>
</evidence>
<dbReference type="EMBL" id="JAEFCI010003738">
    <property type="protein sequence ID" value="KAG5461385.1"/>
    <property type="molecule type" value="Genomic_DNA"/>
</dbReference>
<sequence>SERLDGEADKHAVLRTNVLGVVNLADCCAIRRLHLTNFVSCFDGAAKLSFGASHHSYCQQITESVGDRFLWRRQTATRRIAEPHYDNVLQLRLRMPVPDTLDPQSILARLANSEVIANIPVSQSILHELLPAAVKMAENGITGRFDFTNPGVIAPKTVIALYKKYIDPSFAEPVFIAHDGTTVQRSKQSDSQLVRRGVGERPPGSRKLAAVLSNLNVTLPEVHEAYERYFKRISEQLAVELQRRASLKIVDPEDFNRWVSQDVGKRIDVVLPGVKNILVTGGAGFM</sequence>
<proteinExistence type="predicted"/>
<keyword evidence="2" id="KW-1185">Reference proteome</keyword>
<evidence type="ECO:0000313" key="2">
    <source>
        <dbReference type="Proteomes" id="UP000673691"/>
    </source>
</evidence>
<gene>
    <name evidence="1" type="ORF">BJ554DRAFT_6428</name>
</gene>
<comment type="caution">
    <text evidence="1">The sequence shown here is derived from an EMBL/GenBank/DDBJ whole genome shotgun (WGS) entry which is preliminary data.</text>
</comment>
<feature type="non-terminal residue" evidence="1">
    <location>
        <position position="1"/>
    </location>
</feature>
<reference evidence="1 2" key="1">
    <citation type="journal article" name="Sci. Rep.">
        <title>Genome-scale phylogenetic analyses confirm Olpidium as the closest living zoosporic fungus to the non-flagellated, terrestrial fungi.</title>
        <authorList>
            <person name="Chang Y."/>
            <person name="Rochon D."/>
            <person name="Sekimoto S."/>
            <person name="Wang Y."/>
            <person name="Chovatia M."/>
            <person name="Sandor L."/>
            <person name="Salamov A."/>
            <person name="Grigoriev I.V."/>
            <person name="Stajich J.E."/>
            <person name="Spatafora J.W."/>
        </authorList>
    </citation>
    <scope>NUCLEOTIDE SEQUENCE [LARGE SCALE GENOMIC DNA]</scope>
    <source>
        <strain evidence="1">S191</strain>
    </source>
</reference>
<dbReference type="OrthoDB" id="16464at2759"/>
<name>A0A8H7ZXV2_9FUNG</name>